<evidence type="ECO:0000313" key="1">
    <source>
        <dbReference type="EMBL" id="SVD37541.1"/>
    </source>
</evidence>
<organism evidence="1">
    <name type="scientific">marine metagenome</name>
    <dbReference type="NCBI Taxonomy" id="408172"/>
    <lineage>
        <taxon>unclassified sequences</taxon>
        <taxon>metagenomes</taxon>
        <taxon>ecological metagenomes</taxon>
    </lineage>
</organism>
<proteinExistence type="predicted"/>
<feature type="non-terminal residue" evidence="1">
    <location>
        <position position="1"/>
    </location>
</feature>
<accession>A0A382UV38</accession>
<reference evidence="1" key="1">
    <citation type="submission" date="2018-05" db="EMBL/GenBank/DDBJ databases">
        <authorList>
            <person name="Lanie J.A."/>
            <person name="Ng W.-L."/>
            <person name="Kazmierczak K.M."/>
            <person name="Andrzejewski T.M."/>
            <person name="Davidsen T.M."/>
            <person name="Wayne K.J."/>
            <person name="Tettelin H."/>
            <person name="Glass J.I."/>
            <person name="Rusch D."/>
            <person name="Podicherti R."/>
            <person name="Tsui H.-C.T."/>
            <person name="Winkler M.E."/>
        </authorList>
    </citation>
    <scope>NUCLEOTIDE SEQUENCE</scope>
</reference>
<dbReference type="AlphaFoldDB" id="A0A382UV38"/>
<sequence>RTEQDCQVYAFLYRSDGERVELISDNAVYRNRWIYVPDEFGFTALGEADVVYTLYFLAAPHLDEDRGQLWEEVENLQSQGRFDRYEGLELLDAEVVRYLQRTVAVDSLSIQRGEEGIERPRERRRFVYRDGSTLSSSGELYRSLVVARAVSTLIEYR</sequence>
<name>A0A382UV38_9ZZZZ</name>
<gene>
    <name evidence="1" type="ORF">METZ01_LOCUS390395</name>
</gene>
<protein>
    <submittedName>
        <fullName evidence="1">Uncharacterized protein</fullName>
    </submittedName>
</protein>
<dbReference type="EMBL" id="UINC01146676">
    <property type="protein sequence ID" value="SVD37541.1"/>
    <property type="molecule type" value="Genomic_DNA"/>
</dbReference>